<dbReference type="Proteomes" id="UP000799766">
    <property type="component" value="Unassembled WGS sequence"/>
</dbReference>
<accession>A0A6A6NXD5</accession>
<dbReference type="EMBL" id="MU001685">
    <property type="protein sequence ID" value="KAF2455923.1"/>
    <property type="molecule type" value="Genomic_DNA"/>
</dbReference>
<organism evidence="2 3">
    <name type="scientific">Lineolata rhizophorae</name>
    <dbReference type="NCBI Taxonomy" id="578093"/>
    <lineage>
        <taxon>Eukaryota</taxon>
        <taxon>Fungi</taxon>
        <taxon>Dikarya</taxon>
        <taxon>Ascomycota</taxon>
        <taxon>Pezizomycotina</taxon>
        <taxon>Dothideomycetes</taxon>
        <taxon>Dothideomycetes incertae sedis</taxon>
        <taxon>Lineolatales</taxon>
        <taxon>Lineolataceae</taxon>
        <taxon>Lineolata</taxon>
    </lineage>
</organism>
<evidence type="ECO:0000256" key="1">
    <source>
        <dbReference type="SAM" id="Phobius"/>
    </source>
</evidence>
<proteinExistence type="predicted"/>
<keyword evidence="1" id="KW-0812">Transmembrane</keyword>
<keyword evidence="1" id="KW-0472">Membrane</keyword>
<protein>
    <submittedName>
        <fullName evidence="2">Uncharacterized protein</fullName>
    </submittedName>
</protein>
<sequence>MDLAPPFPLYFTFCSFVVAATGICRIACMNGTTLLYLVMLSSLRRRILRRVLRRRGEVVGVGVSTVDGLYKEPRAELGGERVTE</sequence>
<name>A0A6A6NXD5_9PEZI</name>
<reference evidence="2" key="1">
    <citation type="journal article" date="2020" name="Stud. Mycol.">
        <title>101 Dothideomycetes genomes: a test case for predicting lifestyles and emergence of pathogens.</title>
        <authorList>
            <person name="Haridas S."/>
            <person name="Albert R."/>
            <person name="Binder M."/>
            <person name="Bloem J."/>
            <person name="Labutti K."/>
            <person name="Salamov A."/>
            <person name="Andreopoulos B."/>
            <person name="Baker S."/>
            <person name="Barry K."/>
            <person name="Bills G."/>
            <person name="Bluhm B."/>
            <person name="Cannon C."/>
            <person name="Castanera R."/>
            <person name="Culley D."/>
            <person name="Daum C."/>
            <person name="Ezra D."/>
            <person name="Gonzalez J."/>
            <person name="Henrissat B."/>
            <person name="Kuo A."/>
            <person name="Liang C."/>
            <person name="Lipzen A."/>
            <person name="Lutzoni F."/>
            <person name="Magnuson J."/>
            <person name="Mondo S."/>
            <person name="Nolan M."/>
            <person name="Ohm R."/>
            <person name="Pangilinan J."/>
            <person name="Park H.-J."/>
            <person name="Ramirez L."/>
            <person name="Alfaro M."/>
            <person name="Sun H."/>
            <person name="Tritt A."/>
            <person name="Yoshinaga Y."/>
            <person name="Zwiers L.-H."/>
            <person name="Turgeon B."/>
            <person name="Goodwin S."/>
            <person name="Spatafora J."/>
            <person name="Crous P."/>
            <person name="Grigoriev I."/>
        </authorList>
    </citation>
    <scope>NUCLEOTIDE SEQUENCE</scope>
    <source>
        <strain evidence="2">ATCC 16933</strain>
    </source>
</reference>
<evidence type="ECO:0000313" key="2">
    <source>
        <dbReference type="EMBL" id="KAF2455923.1"/>
    </source>
</evidence>
<feature type="transmembrane region" description="Helical" evidence="1">
    <location>
        <begin position="16"/>
        <end position="40"/>
    </location>
</feature>
<dbReference type="AlphaFoldDB" id="A0A6A6NXD5"/>
<evidence type="ECO:0000313" key="3">
    <source>
        <dbReference type="Proteomes" id="UP000799766"/>
    </source>
</evidence>
<keyword evidence="3" id="KW-1185">Reference proteome</keyword>
<keyword evidence="1" id="KW-1133">Transmembrane helix</keyword>
<gene>
    <name evidence="2" type="ORF">BDY21DRAFT_349110</name>
</gene>